<proteinExistence type="inferred from homology"/>
<dbReference type="InterPro" id="IPR036291">
    <property type="entry name" value="NAD(P)-bd_dom_sf"/>
</dbReference>
<protein>
    <submittedName>
        <fullName evidence="3">Uncharacterized protein</fullName>
    </submittedName>
</protein>
<reference evidence="3 4" key="1">
    <citation type="submission" date="2023-11" db="EMBL/GenBank/DDBJ databases">
        <title>An acidophilic fungus is an integral part of prey digestion in a carnivorous sundew plant.</title>
        <authorList>
            <person name="Tsai I.J."/>
        </authorList>
    </citation>
    <scope>NUCLEOTIDE SEQUENCE [LARGE SCALE GENOMIC DNA]</scope>
    <source>
        <strain evidence="3">169a</strain>
    </source>
</reference>
<dbReference type="Gene3D" id="3.40.50.720">
    <property type="entry name" value="NAD(P)-binding Rossmann-like Domain"/>
    <property type="match status" value="1"/>
</dbReference>
<dbReference type="Proteomes" id="UP001303373">
    <property type="component" value="Chromosome 7"/>
</dbReference>
<keyword evidence="4" id="KW-1185">Reference proteome</keyword>
<comment type="similarity">
    <text evidence="1">Belongs to the short-chain dehydrogenases/reductases (SDR) family.</text>
</comment>
<keyword evidence="2" id="KW-0560">Oxidoreductase</keyword>
<evidence type="ECO:0000256" key="1">
    <source>
        <dbReference type="ARBA" id="ARBA00006484"/>
    </source>
</evidence>
<dbReference type="InterPro" id="IPR002347">
    <property type="entry name" value="SDR_fam"/>
</dbReference>
<dbReference type="SUPFAM" id="SSF51735">
    <property type="entry name" value="NAD(P)-binding Rossmann-fold domains"/>
    <property type="match status" value="1"/>
</dbReference>
<evidence type="ECO:0000313" key="3">
    <source>
        <dbReference type="EMBL" id="WPH02275.1"/>
    </source>
</evidence>
<name>A0AAQ3M6K6_9PEZI</name>
<dbReference type="AlphaFoldDB" id="A0AAQ3M6K6"/>
<dbReference type="EMBL" id="CP138586">
    <property type="protein sequence ID" value="WPH02275.1"/>
    <property type="molecule type" value="Genomic_DNA"/>
</dbReference>
<dbReference type="PANTHER" id="PTHR43477">
    <property type="entry name" value="DIHYDROANTICAPSIN 7-DEHYDROGENASE"/>
    <property type="match status" value="1"/>
</dbReference>
<dbReference type="GO" id="GO:0016491">
    <property type="term" value="F:oxidoreductase activity"/>
    <property type="evidence" value="ECO:0007669"/>
    <property type="project" value="UniProtKB-KW"/>
</dbReference>
<sequence length="246" mass="26497">METVLVIGGTGNIGTSAVKASLNSGRKVLAVVRNQKSADKLIQNIGSAEGITFTEADVCSDTGVHGVVDQVRAGKLPAFQHVYSCVGGGYETTSLQDITTSYLRSEMNSSFESNLFAYQATISYLLEQKTNDCTWTLCTGGMGHIAIRPMPAMTQGALFSFATAACVENAKTNVRFNEVCLWFRVEVDAQAEENGAVKATSFAKVYEGILADRSIRGSRVTVNYVHAMINLNHKSKIMSFADIGKL</sequence>
<dbReference type="InterPro" id="IPR051122">
    <property type="entry name" value="SDR_DHRS6-like"/>
</dbReference>
<gene>
    <name evidence="3" type="ORF">R9X50_00513100</name>
</gene>
<evidence type="ECO:0000313" key="4">
    <source>
        <dbReference type="Proteomes" id="UP001303373"/>
    </source>
</evidence>
<dbReference type="PANTHER" id="PTHR43477:SF1">
    <property type="entry name" value="DIHYDROANTICAPSIN 7-DEHYDROGENASE"/>
    <property type="match status" value="1"/>
</dbReference>
<evidence type="ECO:0000256" key="2">
    <source>
        <dbReference type="ARBA" id="ARBA00023002"/>
    </source>
</evidence>
<organism evidence="3 4">
    <name type="scientific">Acrodontium crateriforme</name>
    <dbReference type="NCBI Taxonomy" id="150365"/>
    <lineage>
        <taxon>Eukaryota</taxon>
        <taxon>Fungi</taxon>
        <taxon>Dikarya</taxon>
        <taxon>Ascomycota</taxon>
        <taxon>Pezizomycotina</taxon>
        <taxon>Dothideomycetes</taxon>
        <taxon>Dothideomycetidae</taxon>
        <taxon>Mycosphaerellales</taxon>
        <taxon>Teratosphaeriaceae</taxon>
        <taxon>Acrodontium</taxon>
    </lineage>
</organism>
<accession>A0AAQ3M6K6</accession>
<dbReference type="Pfam" id="PF00106">
    <property type="entry name" value="adh_short"/>
    <property type="match status" value="1"/>
</dbReference>